<protein>
    <submittedName>
        <fullName evidence="3">F-box protein At3g49450-like</fullName>
    </submittedName>
</protein>
<name>A0A6J0JSU1_RAPSA</name>
<evidence type="ECO:0000313" key="2">
    <source>
        <dbReference type="Proteomes" id="UP000504610"/>
    </source>
</evidence>
<dbReference type="KEGG" id="rsz:108811204"/>
<dbReference type="InterPro" id="IPR013187">
    <property type="entry name" value="F-box-assoc_dom_typ3"/>
</dbReference>
<dbReference type="GeneID" id="108811204"/>
<evidence type="ECO:0000259" key="1">
    <source>
        <dbReference type="SMART" id="SM00256"/>
    </source>
</evidence>
<evidence type="ECO:0000313" key="3">
    <source>
        <dbReference type="RefSeq" id="XP_018438750.1"/>
    </source>
</evidence>
<reference evidence="3" key="2">
    <citation type="submission" date="2025-08" db="UniProtKB">
        <authorList>
            <consortium name="RefSeq"/>
        </authorList>
    </citation>
    <scope>IDENTIFICATION</scope>
    <source>
        <tissue evidence="3">Leaf</tissue>
    </source>
</reference>
<dbReference type="InterPro" id="IPR011043">
    <property type="entry name" value="Gal_Oxase/kelch_b-propeller"/>
</dbReference>
<dbReference type="NCBIfam" id="TIGR01640">
    <property type="entry name" value="F_box_assoc_1"/>
    <property type="match status" value="1"/>
</dbReference>
<dbReference type="Pfam" id="PF08268">
    <property type="entry name" value="FBA_3"/>
    <property type="match status" value="1"/>
</dbReference>
<dbReference type="Pfam" id="PF00646">
    <property type="entry name" value="F-box"/>
    <property type="match status" value="1"/>
</dbReference>
<gene>
    <name evidence="3" type="primary">LOC108811204</name>
</gene>
<dbReference type="Proteomes" id="UP000504610">
    <property type="component" value="Chromosome 6"/>
</dbReference>
<keyword evidence="2" id="KW-1185">Reference proteome</keyword>
<dbReference type="OrthoDB" id="687122at2759"/>
<dbReference type="PANTHER" id="PTHR31111">
    <property type="entry name" value="BNAA05G37150D PROTEIN-RELATED"/>
    <property type="match status" value="1"/>
</dbReference>
<dbReference type="InterPro" id="IPR036047">
    <property type="entry name" value="F-box-like_dom_sf"/>
</dbReference>
<dbReference type="InterPro" id="IPR001810">
    <property type="entry name" value="F-box_dom"/>
</dbReference>
<dbReference type="RefSeq" id="XP_018438750.1">
    <property type="nucleotide sequence ID" value="XM_018583248.2"/>
</dbReference>
<accession>A0A6J0JSU1</accession>
<dbReference type="SMART" id="SM00256">
    <property type="entry name" value="FBOX"/>
    <property type="match status" value="1"/>
</dbReference>
<dbReference type="SUPFAM" id="SSF50965">
    <property type="entry name" value="Galactose oxidase, central domain"/>
    <property type="match status" value="1"/>
</dbReference>
<sequence length="411" mass="46611">MSAMKKQKQCVSKEETRIISSTTSTKVSGENSGQIPTDIILDILSRVPAKSIARFRCMSKDWSVTLRRPYFTDLFLKMSSLRPCLLFTFHAEGKWSFFSSPESLLISDQKSSRVAVDYLSHVPIDYPIRACVPVCGLSCTKDEWVLSGKKDARMMLCNPSTGGFTVLPKVKTRRRRILTYLGYDPVEKVYKVLCMTSCEKPFSQKAEQHQVLTFGTGKMNWRMIECSVPHCPRSIDNEICINGVLYYLADGSGSLETSMPMIVCFDIRSEKFKFIVDEAFKDIEHLSTLINYKGKLGILHPNASVFSDERATGFVLWVIDDIENHTWSKNIIMLPSLWWGLVAGTRFHIVGTTGDSEIMFSPSVVSIPFYIFCYNMETNSIRRVEIQGLGPVNGQKIYTYLNHVENVKLLT</sequence>
<dbReference type="InterPro" id="IPR017451">
    <property type="entry name" value="F-box-assoc_interact_dom"/>
</dbReference>
<organism evidence="2 3">
    <name type="scientific">Raphanus sativus</name>
    <name type="common">Radish</name>
    <name type="synonym">Raphanus raphanistrum var. sativus</name>
    <dbReference type="NCBI Taxonomy" id="3726"/>
    <lineage>
        <taxon>Eukaryota</taxon>
        <taxon>Viridiplantae</taxon>
        <taxon>Streptophyta</taxon>
        <taxon>Embryophyta</taxon>
        <taxon>Tracheophyta</taxon>
        <taxon>Spermatophyta</taxon>
        <taxon>Magnoliopsida</taxon>
        <taxon>eudicotyledons</taxon>
        <taxon>Gunneridae</taxon>
        <taxon>Pentapetalae</taxon>
        <taxon>rosids</taxon>
        <taxon>malvids</taxon>
        <taxon>Brassicales</taxon>
        <taxon>Brassicaceae</taxon>
        <taxon>Brassiceae</taxon>
        <taxon>Raphanus</taxon>
    </lineage>
</organism>
<dbReference type="PANTHER" id="PTHR31111:SF121">
    <property type="entry name" value="F-BOX DOMAIN-CONTAINING PROTEIN"/>
    <property type="match status" value="1"/>
</dbReference>
<dbReference type="SUPFAM" id="SSF81383">
    <property type="entry name" value="F-box domain"/>
    <property type="match status" value="1"/>
</dbReference>
<dbReference type="AlphaFoldDB" id="A0A6J0JSU1"/>
<feature type="domain" description="F-box" evidence="1">
    <location>
        <begin position="35"/>
        <end position="75"/>
    </location>
</feature>
<proteinExistence type="predicted"/>
<reference evidence="2" key="1">
    <citation type="journal article" date="2019" name="Database">
        <title>The radish genome database (RadishGD): an integrated information resource for radish genomics.</title>
        <authorList>
            <person name="Yu H.J."/>
            <person name="Baek S."/>
            <person name="Lee Y.J."/>
            <person name="Cho A."/>
            <person name="Mun J.H."/>
        </authorList>
    </citation>
    <scope>NUCLEOTIDE SEQUENCE [LARGE SCALE GENOMIC DNA]</scope>
    <source>
        <strain evidence="2">cv. WK10039</strain>
    </source>
</reference>